<evidence type="ECO:0000313" key="2">
    <source>
        <dbReference type="Proteomes" id="UP001365542"/>
    </source>
</evidence>
<keyword evidence="2" id="KW-1185">Reference proteome</keyword>
<dbReference type="Gene3D" id="3.40.50.720">
    <property type="entry name" value="NAD(P)-binding Rossmann-like Domain"/>
    <property type="match status" value="1"/>
</dbReference>
<dbReference type="AlphaFoldDB" id="A0AAV9X265"/>
<dbReference type="PANTHER" id="PTHR14097:SF9">
    <property type="entry name" value="EPIMERASE, PUTATIVE (AFU_ORTHOLOGUE AFUA_8G07320)-RELATED"/>
    <property type="match status" value="1"/>
</dbReference>
<dbReference type="SUPFAM" id="SSF51735">
    <property type="entry name" value="NAD(P)-binding Rossmann-fold domains"/>
    <property type="match status" value="1"/>
</dbReference>
<dbReference type="EMBL" id="JAVHJO010000012">
    <property type="protein sequence ID" value="KAK6532082.1"/>
    <property type="molecule type" value="Genomic_DNA"/>
</dbReference>
<name>A0AAV9X265_9PEZI</name>
<proteinExistence type="predicted"/>
<evidence type="ECO:0000313" key="1">
    <source>
        <dbReference type="EMBL" id="KAK6532082.1"/>
    </source>
</evidence>
<accession>A0AAV9X265</accession>
<evidence type="ECO:0008006" key="3">
    <source>
        <dbReference type="Google" id="ProtNLM"/>
    </source>
</evidence>
<organism evidence="1 2">
    <name type="scientific">Orbilia ellipsospora</name>
    <dbReference type="NCBI Taxonomy" id="2528407"/>
    <lineage>
        <taxon>Eukaryota</taxon>
        <taxon>Fungi</taxon>
        <taxon>Dikarya</taxon>
        <taxon>Ascomycota</taxon>
        <taxon>Pezizomycotina</taxon>
        <taxon>Orbiliomycetes</taxon>
        <taxon>Orbiliales</taxon>
        <taxon>Orbiliaceae</taxon>
        <taxon>Orbilia</taxon>
    </lineage>
</organism>
<dbReference type="InterPro" id="IPR036291">
    <property type="entry name" value="NAD(P)-bd_dom_sf"/>
</dbReference>
<dbReference type="Proteomes" id="UP001365542">
    <property type="component" value="Unassembled WGS sequence"/>
</dbReference>
<dbReference type="PANTHER" id="PTHR14097">
    <property type="entry name" value="OXIDOREDUCTASE HTATIP2"/>
    <property type="match status" value="1"/>
</dbReference>
<gene>
    <name evidence="1" type="ORF">TWF694_003244</name>
</gene>
<comment type="caution">
    <text evidence="1">The sequence shown here is derived from an EMBL/GenBank/DDBJ whole genome shotgun (WGS) entry which is preliminary data.</text>
</comment>
<sequence length="230" mass="26112">MKVIITGVTGFLGSEMLRQCIANSQITSVVTLARRDLAPEFQNEKKIIAIKKQDFGSYSDEELEKMKGAIGCLWTMGTTPGRARQMTYEQLKLTEQDWVVQSADAFSKLPEGRKFTFIYTSGFLVPDVESLDKPMWVAEDMRKLRGFTEKRLYDLEKEEKILAVVTKPAWITNGESFFGRLTWGTMNVAKEAMAAAYIDTVLNGRQKQTYLNKDLRTHGAEALKKFAENK</sequence>
<protein>
    <recommendedName>
        <fullName evidence="3">NAD(P)-binding domain-containing protein</fullName>
    </recommendedName>
</protein>
<reference evidence="1 2" key="1">
    <citation type="submission" date="2019-10" db="EMBL/GenBank/DDBJ databases">
        <authorList>
            <person name="Palmer J.M."/>
        </authorList>
    </citation>
    <scope>NUCLEOTIDE SEQUENCE [LARGE SCALE GENOMIC DNA]</scope>
    <source>
        <strain evidence="1 2">TWF694</strain>
    </source>
</reference>